<dbReference type="InterPro" id="IPR050725">
    <property type="entry name" value="CysQ/Inositol_MonoPase"/>
</dbReference>
<proteinExistence type="inferred from homology"/>
<feature type="binding site" evidence="1">
    <location>
        <position position="86"/>
    </location>
    <ligand>
        <name>Mg(2+)</name>
        <dbReference type="ChEBI" id="CHEBI:18420"/>
        <label>2</label>
    </ligand>
</feature>
<dbReference type="GO" id="GO:0000287">
    <property type="term" value="F:magnesium ion binding"/>
    <property type="evidence" value="ECO:0007669"/>
    <property type="project" value="UniProtKB-UniRule"/>
</dbReference>
<dbReference type="Pfam" id="PF00459">
    <property type="entry name" value="Inositol_P"/>
    <property type="match status" value="1"/>
</dbReference>
<dbReference type="PANTHER" id="PTHR43028:SF7">
    <property type="entry name" value="3'(2'),5'-BISPHOSPHATE NUCLEOTIDASE CYSQ"/>
    <property type="match status" value="1"/>
</dbReference>
<feature type="binding site" evidence="1">
    <location>
        <position position="86"/>
    </location>
    <ligand>
        <name>Mg(2+)</name>
        <dbReference type="ChEBI" id="CHEBI:18420"/>
        <label>1</label>
    </ligand>
</feature>
<feature type="binding site" evidence="2">
    <location>
        <position position="88"/>
    </location>
    <ligand>
        <name>Mg(2+)</name>
        <dbReference type="ChEBI" id="CHEBI:18420"/>
        <label>1</label>
        <note>catalytic</note>
    </ligand>
</feature>
<feature type="binding site" evidence="2">
    <location>
        <position position="89"/>
    </location>
    <ligand>
        <name>Mg(2+)</name>
        <dbReference type="ChEBI" id="CHEBI:18420"/>
        <label>1</label>
        <note>catalytic</note>
    </ligand>
</feature>
<keyword evidence="1 2" id="KW-0460">Magnesium</keyword>
<keyword evidence="1 2" id="KW-0479">Metal-binding</keyword>
<dbReference type="EC" id="3.1.3.7" evidence="1"/>
<comment type="subcellular location">
    <subcellularLocation>
        <location evidence="1">Cell inner membrane</location>
        <topology evidence="1">Peripheral membrane protein</topology>
        <orientation evidence="1">Cytoplasmic side</orientation>
    </subcellularLocation>
</comment>
<feature type="binding site" evidence="2">
    <location>
        <position position="208"/>
    </location>
    <ligand>
        <name>Mg(2+)</name>
        <dbReference type="ChEBI" id="CHEBI:18420"/>
        <label>1</label>
        <note>catalytic</note>
    </ligand>
</feature>
<dbReference type="GO" id="GO:0000103">
    <property type="term" value="P:sulfate assimilation"/>
    <property type="evidence" value="ECO:0007669"/>
    <property type="project" value="TreeGrafter"/>
</dbReference>
<comment type="function">
    <text evidence="1">Converts adenosine-3',5'-bisphosphate (PAP) to AMP.</text>
</comment>
<protein>
    <recommendedName>
        <fullName evidence="1">3'(2'),5'-bisphosphate nucleotidase CysQ</fullName>
        <ecNumber evidence="1">3.1.3.7</ecNumber>
    </recommendedName>
    <alternativeName>
        <fullName evidence="1">3'(2'),5-bisphosphonucleoside 3'(2')-phosphohydrolase</fullName>
    </alternativeName>
    <alternativeName>
        <fullName evidence="1">3'-phosphoadenosine 5'-phosphate phosphatase</fullName>
        <shortName evidence="1">PAP phosphatase</shortName>
    </alternativeName>
</protein>
<keyword evidence="4" id="KW-1185">Reference proteome</keyword>
<dbReference type="HOGENOM" id="CLU_044118_3_0_6"/>
<organism evidence="3 4">
    <name type="scientific">Pseudoalteromonas piratica</name>
    <dbReference type="NCBI Taxonomy" id="1348114"/>
    <lineage>
        <taxon>Bacteria</taxon>
        <taxon>Pseudomonadati</taxon>
        <taxon>Pseudomonadota</taxon>
        <taxon>Gammaproteobacteria</taxon>
        <taxon>Alteromonadales</taxon>
        <taxon>Pseudoalteromonadaceae</taxon>
        <taxon>Pseudoalteromonas</taxon>
    </lineage>
</organism>
<dbReference type="GO" id="GO:0050427">
    <property type="term" value="P:3'-phosphoadenosine 5'-phosphosulfate metabolic process"/>
    <property type="evidence" value="ECO:0007669"/>
    <property type="project" value="TreeGrafter"/>
</dbReference>
<feature type="binding site" evidence="1">
    <location>
        <position position="66"/>
    </location>
    <ligand>
        <name>substrate</name>
    </ligand>
</feature>
<comment type="similarity">
    <text evidence="1">Belongs to the inositol monophosphatase superfamily. CysQ family.</text>
</comment>
<dbReference type="STRING" id="1348114.OM33_04195"/>
<name>A0A0A7ED29_9GAMM</name>
<keyword evidence="1" id="KW-0378">Hydrolase</keyword>
<dbReference type="InterPro" id="IPR006240">
    <property type="entry name" value="CysQ"/>
</dbReference>
<feature type="binding site" evidence="2">
    <location>
        <position position="86"/>
    </location>
    <ligand>
        <name>Mg(2+)</name>
        <dbReference type="ChEBI" id="CHEBI:18420"/>
        <label>1</label>
        <note>catalytic</note>
    </ligand>
</feature>
<dbReference type="RefSeq" id="WP_038639122.1">
    <property type="nucleotide sequence ID" value="NZ_CP009888.1"/>
</dbReference>
<dbReference type="InterPro" id="IPR000760">
    <property type="entry name" value="Inositol_monophosphatase-like"/>
</dbReference>
<feature type="binding site" evidence="1">
    <location>
        <position position="88"/>
    </location>
    <ligand>
        <name>Mg(2+)</name>
        <dbReference type="ChEBI" id="CHEBI:18420"/>
        <label>1</label>
    </ligand>
</feature>
<keyword evidence="1" id="KW-0997">Cell inner membrane</keyword>
<evidence type="ECO:0000313" key="4">
    <source>
        <dbReference type="Proteomes" id="UP000030341"/>
    </source>
</evidence>
<dbReference type="AlphaFoldDB" id="A0A0A7ED29"/>
<accession>A0A0A7ED29</accession>
<keyword evidence="1" id="KW-1003">Cell membrane</keyword>
<keyword evidence="1" id="KW-0472">Membrane</keyword>
<evidence type="ECO:0000313" key="3">
    <source>
        <dbReference type="EMBL" id="AIY64438.1"/>
    </source>
</evidence>
<feature type="binding site" evidence="1">
    <location>
        <begin position="88"/>
        <end position="91"/>
    </location>
    <ligand>
        <name>substrate</name>
    </ligand>
</feature>
<comment type="catalytic activity">
    <reaction evidence="1">
        <text>adenosine 3',5'-bisphosphate + H2O = AMP + phosphate</text>
        <dbReference type="Rhea" id="RHEA:10040"/>
        <dbReference type="ChEBI" id="CHEBI:15377"/>
        <dbReference type="ChEBI" id="CHEBI:43474"/>
        <dbReference type="ChEBI" id="CHEBI:58343"/>
        <dbReference type="ChEBI" id="CHEBI:456215"/>
        <dbReference type="EC" id="3.1.3.7"/>
    </reaction>
</comment>
<dbReference type="SUPFAM" id="SSF56655">
    <property type="entry name" value="Carbohydrate phosphatase"/>
    <property type="match status" value="1"/>
</dbReference>
<comment type="cofactor">
    <cofactor evidence="1 2">
        <name>Mg(2+)</name>
        <dbReference type="ChEBI" id="CHEBI:18420"/>
    </cofactor>
</comment>
<dbReference type="KEGG" id="pseo:OM33_04195"/>
<dbReference type="Gene3D" id="3.30.540.10">
    <property type="entry name" value="Fructose-1,6-Bisphosphatase, subunit A, domain 1"/>
    <property type="match status" value="1"/>
</dbReference>
<dbReference type="NCBIfam" id="TIGR01331">
    <property type="entry name" value="bisphos_cysQ"/>
    <property type="match status" value="1"/>
</dbReference>
<dbReference type="eggNOG" id="COG1218">
    <property type="taxonomic scope" value="Bacteria"/>
</dbReference>
<evidence type="ECO:0000256" key="2">
    <source>
        <dbReference type="PIRSR" id="PIRSR600760-2"/>
    </source>
</evidence>
<dbReference type="GO" id="GO:0005886">
    <property type="term" value="C:plasma membrane"/>
    <property type="evidence" value="ECO:0007669"/>
    <property type="project" value="UniProtKB-SubCell"/>
</dbReference>
<reference evidence="3 4" key="1">
    <citation type="submission" date="2014-11" db="EMBL/GenBank/DDBJ databases">
        <title>Complete Genome Sequence of Pseudoalteromonas sp. Strain OCN003 Isolated from Kaneohe Bay, Oahu, Hawaii.</title>
        <authorList>
            <person name="Beurmann S."/>
            <person name="Videau P."/>
            <person name="Ushijima B."/>
            <person name="Smith A.M."/>
            <person name="Aeby G.S."/>
            <person name="Callahan S.M."/>
            <person name="Belcaid M."/>
        </authorList>
    </citation>
    <scope>NUCLEOTIDE SEQUENCE [LARGE SCALE GENOMIC DNA]</scope>
    <source>
        <strain evidence="3 4">OCN003</strain>
    </source>
</reference>
<sequence>MKEFIEPCIQIAQHAGDAILEVYHQDDIELCEKSDNTPVTKADLAANEVLLAGLKALSPDIPIMSEETPIPSLEQRENWERYWLLDPLDGTGEFVLKSGDFAVNIALVENNKPVFGVIFWPTEGVTYWAMADLGAFKRENGEDTKIQVQRQSELKLAVSRRQNIATVSKYIEQEFDTLPLGSCSLKACAIAEGRADAFMRIGPTGEWDTGASQIIVEMAGGKLFDAEFNPITYNQRETTENPDFIITGDQSYPWQEMIKPHKR</sequence>
<dbReference type="Proteomes" id="UP000030341">
    <property type="component" value="Chromosome 1"/>
</dbReference>
<dbReference type="CDD" id="cd01638">
    <property type="entry name" value="CysQ"/>
    <property type="match status" value="1"/>
</dbReference>
<dbReference type="GO" id="GO:0008441">
    <property type="term" value="F:3'(2'),5'-bisphosphate nucleotidase activity"/>
    <property type="evidence" value="ECO:0007669"/>
    <property type="project" value="UniProtKB-UniRule"/>
</dbReference>
<feature type="binding site" evidence="1">
    <location>
        <position position="89"/>
    </location>
    <ligand>
        <name>Mg(2+)</name>
        <dbReference type="ChEBI" id="CHEBI:18420"/>
        <label>2</label>
    </ligand>
</feature>
<feature type="binding site" evidence="1">
    <location>
        <position position="66"/>
    </location>
    <ligand>
        <name>Mg(2+)</name>
        <dbReference type="ChEBI" id="CHEBI:18420"/>
        <label>1</label>
    </ligand>
</feature>
<dbReference type="PANTHER" id="PTHR43028">
    <property type="entry name" value="3'(2'),5'-BISPHOSPHATE NUCLEOTIDASE 1"/>
    <property type="match status" value="1"/>
</dbReference>
<dbReference type="HAMAP" id="MF_02095">
    <property type="entry name" value="CysQ"/>
    <property type="match status" value="1"/>
</dbReference>
<gene>
    <name evidence="1" type="primary">cysQ</name>
    <name evidence="3" type="ORF">OM33_04195</name>
</gene>
<feature type="binding site" evidence="1">
    <location>
        <position position="208"/>
    </location>
    <ligand>
        <name>Mg(2+)</name>
        <dbReference type="ChEBI" id="CHEBI:18420"/>
        <label>2</label>
    </ligand>
</feature>
<dbReference type="OrthoDB" id="9785695at2"/>
<feature type="binding site" evidence="2">
    <location>
        <position position="66"/>
    </location>
    <ligand>
        <name>Mg(2+)</name>
        <dbReference type="ChEBI" id="CHEBI:18420"/>
        <label>1</label>
        <note>catalytic</note>
    </ligand>
</feature>
<dbReference type="EMBL" id="CP009888">
    <property type="protein sequence ID" value="AIY64438.1"/>
    <property type="molecule type" value="Genomic_DNA"/>
</dbReference>
<dbReference type="Gene3D" id="3.40.190.80">
    <property type="match status" value="1"/>
</dbReference>
<evidence type="ECO:0000256" key="1">
    <source>
        <dbReference type="HAMAP-Rule" id="MF_02095"/>
    </source>
</evidence>
<feature type="binding site" evidence="1">
    <location>
        <position position="208"/>
    </location>
    <ligand>
        <name>substrate</name>
    </ligand>
</feature>